<sequence length="389" mass="40843">MLIIACAVRSHSDSVFALPLFLEPTVTQEGRSSGSLHPPRGPRTLDPMRAARRYDDVVITGLAHVDAPHVVTSGELEEQLGAMFARLRIAPGLLERLSGIRERRVWNAGTMPSEVAAEAGEAALERSGVPRSEIGALINTSVSRDHLEPSTASIVHGRMGLPPEAVNFDVGNACLGFLDGMNAVSAMISHGEIDHGLVVAGETSRAATEGTVARLASDAATRQMFHEQFATLTVGSGAVAMVLSRADGPGGHRYLGGLGRASTVGNAGLCVGQGDEMRTDSKGLLMAGMELAGRVWKEAVAAFDWDPTSFDAYCLHQVSKVHTQAVADQFGLDRDRFPSLYPHFGNIGPAGVPTVLSKAVEDGTVTEGSSVMLMGVGSGINAAAAEVRW</sequence>
<reference evidence="7" key="1">
    <citation type="journal article" date="2019" name="Int. J. Syst. Evol. Microbiol.">
        <title>The Global Catalogue of Microorganisms (GCM) 10K type strain sequencing project: providing services to taxonomists for standard genome sequencing and annotation.</title>
        <authorList>
            <consortium name="The Broad Institute Genomics Platform"/>
            <consortium name="The Broad Institute Genome Sequencing Center for Infectious Disease"/>
            <person name="Wu L."/>
            <person name="Ma J."/>
        </authorList>
    </citation>
    <scope>NUCLEOTIDE SEQUENCE [LARGE SCALE GENOMIC DNA]</scope>
    <source>
        <strain evidence="7">JCM 17979</strain>
    </source>
</reference>
<evidence type="ECO:0000259" key="4">
    <source>
        <dbReference type="Pfam" id="PF00108"/>
    </source>
</evidence>
<dbReference type="PANTHER" id="PTHR34069:SF3">
    <property type="entry name" value="ACYL-COA:ACYL-COA ALKYLTRANSFERASE"/>
    <property type="match status" value="1"/>
</dbReference>
<dbReference type="InterPro" id="IPR016039">
    <property type="entry name" value="Thiolase-like"/>
</dbReference>
<dbReference type="InterPro" id="IPR020616">
    <property type="entry name" value="Thiolase_N"/>
</dbReference>
<dbReference type="Pfam" id="PF08541">
    <property type="entry name" value="ACP_syn_III_C"/>
    <property type="match status" value="1"/>
</dbReference>
<evidence type="ECO:0000256" key="3">
    <source>
        <dbReference type="SAM" id="MobiDB-lite"/>
    </source>
</evidence>
<keyword evidence="2" id="KW-0012">Acyltransferase</keyword>
<organism evidence="6 7">
    <name type="scientific">Actinomycetospora chlora</name>
    <dbReference type="NCBI Taxonomy" id="663608"/>
    <lineage>
        <taxon>Bacteria</taxon>
        <taxon>Bacillati</taxon>
        <taxon>Actinomycetota</taxon>
        <taxon>Actinomycetes</taxon>
        <taxon>Pseudonocardiales</taxon>
        <taxon>Pseudonocardiaceae</taxon>
        <taxon>Actinomycetospora</taxon>
    </lineage>
</organism>
<dbReference type="EMBL" id="BAABHO010000030">
    <property type="protein sequence ID" value="GAA4797245.1"/>
    <property type="molecule type" value="Genomic_DNA"/>
</dbReference>
<feature type="region of interest" description="Disordered" evidence="3">
    <location>
        <begin position="28"/>
        <end position="47"/>
    </location>
</feature>
<dbReference type="NCBIfam" id="NF006720">
    <property type="entry name" value="PRK09258.1"/>
    <property type="match status" value="1"/>
</dbReference>
<dbReference type="Pfam" id="PF00108">
    <property type="entry name" value="Thiolase_N"/>
    <property type="match status" value="1"/>
</dbReference>
<dbReference type="SUPFAM" id="SSF53901">
    <property type="entry name" value="Thiolase-like"/>
    <property type="match status" value="1"/>
</dbReference>
<dbReference type="Proteomes" id="UP001500928">
    <property type="component" value="Unassembled WGS sequence"/>
</dbReference>
<gene>
    <name evidence="6" type="ORF">GCM10023200_36800</name>
</gene>
<dbReference type="InterPro" id="IPR013747">
    <property type="entry name" value="ACP_syn_III_C"/>
</dbReference>
<dbReference type="Gene3D" id="3.40.47.10">
    <property type="match status" value="2"/>
</dbReference>
<proteinExistence type="predicted"/>
<dbReference type="PANTHER" id="PTHR34069">
    <property type="entry name" value="3-OXOACYL-[ACYL-CARRIER-PROTEIN] SYNTHASE 3"/>
    <property type="match status" value="1"/>
</dbReference>
<feature type="domain" description="Thiolase N-terminal" evidence="4">
    <location>
        <begin position="110"/>
        <end position="206"/>
    </location>
</feature>
<keyword evidence="7" id="KW-1185">Reference proteome</keyword>
<evidence type="ECO:0000313" key="7">
    <source>
        <dbReference type="Proteomes" id="UP001500928"/>
    </source>
</evidence>
<evidence type="ECO:0000256" key="2">
    <source>
        <dbReference type="ARBA" id="ARBA00023315"/>
    </source>
</evidence>
<name>A0ABP9BPJ5_9PSEU</name>
<evidence type="ECO:0000259" key="5">
    <source>
        <dbReference type="Pfam" id="PF08541"/>
    </source>
</evidence>
<evidence type="ECO:0000313" key="6">
    <source>
        <dbReference type="EMBL" id="GAA4797245.1"/>
    </source>
</evidence>
<feature type="domain" description="Beta-ketoacyl-[acyl-carrier-protein] synthase III C-terminal" evidence="5">
    <location>
        <begin position="304"/>
        <end position="389"/>
    </location>
</feature>
<accession>A0ABP9BPJ5</accession>
<protein>
    <submittedName>
        <fullName evidence="6">3-oxoacyl-ACP synthase III</fullName>
    </submittedName>
</protein>
<evidence type="ECO:0000256" key="1">
    <source>
        <dbReference type="ARBA" id="ARBA00022679"/>
    </source>
</evidence>
<keyword evidence="1" id="KW-0808">Transferase</keyword>
<comment type="caution">
    <text evidence="6">The sequence shown here is derived from an EMBL/GenBank/DDBJ whole genome shotgun (WGS) entry which is preliminary data.</text>
</comment>